<evidence type="ECO:0000256" key="5">
    <source>
        <dbReference type="ARBA" id="ARBA00022856"/>
    </source>
</evidence>
<dbReference type="Gene3D" id="3.40.190.10">
    <property type="entry name" value="Periplasmic binding protein-like II"/>
    <property type="match status" value="1"/>
</dbReference>
<keyword evidence="10" id="KW-1185">Reference proteome</keyword>
<sequence>MKGNFKKPVHLMLVLVLAFSMLLAACTGNNNKQDPANNAGNEGTNATDAPKEPQEFRFTLASEPPSLDPALMTDAQSSIVAAGLYEGLTRLNTKGEPENALAESITASEDGKTYTIKLRQDAKWSNGDPVTANDFEFAWKRALNPETASEYAYMLFYLANGEKYNSGKGSADEVGVKASDEYTLEVTLNSPAPYFTSLLSHYTYLPVHQATVEAAADWAAEASTIVSNGPFKLTEWAHADKLVLEKNADYYNADAINFDKVTISLVEDENTVYQLYETDKIDWIGAQAGSVPSDLVQQLVSEKKAEITAVASVYYYLFNNNKEPFNNVKVRKAFSMALDRQSLIDNVAQANQQPAFGLVPPSITGPEGKMFREVYPDTGYFSENVEEAKKLLAEGLAELGLSSFPADVTLLYNTSEGHKALAEAAVDMWRKNLGVEVKLANQEWGTFLETRKAGGFDIARSGWGADINHPINFTYDLIHSKSGNNDGKYNNPAVDKLLDDSLVAATPEESQQKMAEAEKIAVSEDMGVLPTYYYTTVTMLKPGFEGVVSDYAGHLDWVHGSKK</sequence>
<dbReference type="GO" id="GO:1904680">
    <property type="term" value="F:peptide transmembrane transporter activity"/>
    <property type="evidence" value="ECO:0007669"/>
    <property type="project" value="TreeGrafter"/>
</dbReference>
<feature type="compositionally biased region" description="Low complexity" evidence="6">
    <location>
        <begin position="36"/>
        <end position="48"/>
    </location>
</feature>
<dbReference type="EMBL" id="JANIPJ010000027">
    <property type="protein sequence ID" value="MCR2807450.1"/>
    <property type="molecule type" value="Genomic_DNA"/>
</dbReference>
<dbReference type="PANTHER" id="PTHR30290:SF79">
    <property type="entry name" value="DIPEPTIDE-BINDING PROTEIN DPPE"/>
    <property type="match status" value="1"/>
</dbReference>
<proteinExistence type="inferred from homology"/>
<dbReference type="Gene3D" id="3.90.76.10">
    <property type="entry name" value="Dipeptide-binding Protein, Domain 1"/>
    <property type="match status" value="1"/>
</dbReference>
<comment type="caution">
    <text evidence="9">The sequence shown here is derived from an EMBL/GenBank/DDBJ whole genome shotgun (WGS) entry which is preliminary data.</text>
</comment>
<organism evidence="9 10">
    <name type="scientific">Paenibacillus soyae</name>
    <dbReference type="NCBI Taxonomy" id="2969249"/>
    <lineage>
        <taxon>Bacteria</taxon>
        <taxon>Bacillati</taxon>
        <taxon>Bacillota</taxon>
        <taxon>Bacilli</taxon>
        <taxon>Bacillales</taxon>
        <taxon>Paenibacillaceae</taxon>
        <taxon>Paenibacillus</taxon>
    </lineage>
</organism>
<dbReference type="GO" id="GO:0015833">
    <property type="term" value="P:peptide transport"/>
    <property type="evidence" value="ECO:0007669"/>
    <property type="project" value="UniProtKB-KW"/>
</dbReference>
<dbReference type="AlphaFoldDB" id="A0A9X2MVX5"/>
<evidence type="ECO:0000256" key="3">
    <source>
        <dbReference type="ARBA" id="ARBA00022448"/>
    </source>
</evidence>
<keyword evidence="4 7" id="KW-0732">Signal</keyword>
<comment type="similarity">
    <text evidence="2">Belongs to the bacterial solute-binding protein 5 family.</text>
</comment>
<feature type="signal peptide" evidence="7">
    <location>
        <begin position="1"/>
        <end position="24"/>
    </location>
</feature>
<dbReference type="PANTHER" id="PTHR30290">
    <property type="entry name" value="PERIPLASMIC BINDING COMPONENT OF ABC TRANSPORTER"/>
    <property type="match status" value="1"/>
</dbReference>
<protein>
    <submittedName>
        <fullName evidence="9">Peptide ABC transporter substrate-binding protein</fullName>
    </submittedName>
</protein>
<evidence type="ECO:0000256" key="1">
    <source>
        <dbReference type="ARBA" id="ARBA00004196"/>
    </source>
</evidence>
<feature type="region of interest" description="Disordered" evidence="6">
    <location>
        <begin position="30"/>
        <end position="50"/>
    </location>
</feature>
<feature type="domain" description="Solute-binding protein family 5" evidence="8">
    <location>
        <begin position="96"/>
        <end position="484"/>
    </location>
</feature>
<reference evidence="9" key="1">
    <citation type="submission" date="2022-08" db="EMBL/GenBank/DDBJ databases">
        <title>The genomic sequence of strain Paenibacillus sp. SCIV0701.</title>
        <authorList>
            <person name="Zhao H."/>
        </authorList>
    </citation>
    <scope>NUCLEOTIDE SEQUENCE</scope>
    <source>
        <strain evidence="9">SCIV0701</strain>
    </source>
</reference>
<dbReference type="GO" id="GO:0043190">
    <property type="term" value="C:ATP-binding cassette (ABC) transporter complex"/>
    <property type="evidence" value="ECO:0007669"/>
    <property type="project" value="InterPro"/>
</dbReference>
<dbReference type="FunFam" id="3.10.105.10:FF:000001">
    <property type="entry name" value="Oligopeptide ABC transporter, oligopeptide-binding protein"/>
    <property type="match status" value="1"/>
</dbReference>
<keyword evidence="3" id="KW-0813">Transport</keyword>
<dbReference type="Pfam" id="PF00496">
    <property type="entry name" value="SBP_bac_5"/>
    <property type="match status" value="1"/>
</dbReference>
<dbReference type="PROSITE" id="PS51257">
    <property type="entry name" value="PROKAR_LIPOPROTEIN"/>
    <property type="match status" value="1"/>
</dbReference>
<dbReference type="Proteomes" id="UP001141950">
    <property type="component" value="Unassembled WGS sequence"/>
</dbReference>
<accession>A0A9X2MVX5</accession>
<dbReference type="PIRSF" id="PIRSF002741">
    <property type="entry name" value="MppA"/>
    <property type="match status" value="1"/>
</dbReference>
<evidence type="ECO:0000313" key="9">
    <source>
        <dbReference type="EMBL" id="MCR2807450.1"/>
    </source>
</evidence>
<dbReference type="FunFam" id="3.90.76.10:FF:000001">
    <property type="entry name" value="Oligopeptide ABC transporter substrate-binding protein"/>
    <property type="match status" value="1"/>
</dbReference>
<evidence type="ECO:0000313" key="10">
    <source>
        <dbReference type="Proteomes" id="UP001141950"/>
    </source>
</evidence>
<feature type="chain" id="PRO_5040741917" evidence="7">
    <location>
        <begin position="25"/>
        <end position="563"/>
    </location>
</feature>
<dbReference type="RefSeq" id="WP_257451945.1">
    <property type="nucleotide sequence ID" value="NZ_JANIPJ010000027.1"/>
</dbReference>
<dbReference type="InterPro" id="IPR039424">
    <property type="entry name" value="SBP_5"/>
</dbReference>
<evidence type="ECO:0000259" key="8">
    <source>
        <dbReference type="Pfam" id="PF00496"/>
    </source>
</evidence>
<evidence type="ECO:0000256" key="4">
    <source>
        <dbReference type="ARBA" id="ARBA00022729"/>
    </source>
</evidence>
<dbReference type="InterPro" id="IPR030678">
    <property type="entry name" value="Peptide/Ni-bd"/>
</dbReference>
<dbReference type="CDD" id="cd08504">
    <property type="entry name" value="PBP2_OppA"/>
    <property type="match status" value="1"/>
</dbReference>
<evidence type="ECO:0000256" key="2">
    <source>
        <dbReference type="ARBA" id="ARBA00005695"/>
    </source>
</evidence>
<dbReference type="Gene3D" id="3.10.105.10">
    <property type="entry name" value="Dipeptide-binding Protein, Domain 3"/>
    <property type="match status" value="1"/>
</dbReference>
<dbReference type="InterPro" id="IPR000914">
    <property type="entry name" value="SBP_5_dom"/>
</dbReference>
<dbReference type="SUPFAM" id="SSF53850">
    <property type="entry name" value="Periplasmic binding protein-like II"/>
    <property type="match status" value="1"/>
</dbReference>
<comment type="subcellular location">
    <subcellularLocation>
        <location evidence="1">Cell envelope</location>
    </subcellularLocation>
</comment>
<evidence type="ECO:0000256" key="7">
    <source>
        <dbReference type="SAM" id="SignalP"/>
    </source>
</evidence>
<gene>
    <name evidence="9" type="ORF">NQZ67_26535</name>
</gene>
<keyword evidence="5" id="KW-0571">Peptide transport</keyword>
<evidence type="ECO:0000256" key="6">
    <source>
        <dbReference type="SAM" id="MobiDB-lite"/>
    </source>
</evidence>
<dbReference type="GO" id="GO:0030288">
    <property type="term" value="C:outer membrane-bounded periplasmic space"/>
    <property type="evidence" value="ECO:0007669"/>
    <property type="project" value="UniProtKB-ARBA"/>
</dbReference>
<keyword evidence="5" id="KW-0653">Protein transport</keyword>
<name>A0A9X2MVX5_9BACL</name>